<keyword evidence="17" id="KW-1185">Reference proteome</keyword>
<dbReference type="AlphaFoldDB" id="A0A6G1I5W0"/>
<dbReference type="SUPFAM" id="SSF52343">
    <property type="entry name" value="Ferredoxin reductase-like, C-terminal NADP-linked domain"/>
    <property type="match status" value="1"/>
</dbReference>
<protein>
    <recommendedName>
        <fullName evidence="3">ferric-chelate reductase (NADPH)</fullName>
        <ecNumber evidence="3">1.16.1.9</ecNumber>
    </recommendedName>
</protein>
<name>A0A6G1I5W0_9PEZI</name>
<feature type="transmembrane region" description="Helical" evidence="13">
    <location>
        <begin position="150"/>
        <end position="171"/>
    </location>
</feature>
<keyword evidence="11 13" id="KW-0472">Membrane</keyword>
<feature type="transmembrane region" description="Helical" evidence="13">
    <location>
        <begin position="222"/>
        <end position="240"/>
    </location>
</feature>
<evidence type="ECO:0000256" key="13">
    <source>
        <dbReference type="SAM" id="Phobius"/>
    </source>
</evidence>
<comment type="subcellular location">
    <subcellularLocation>
        <location evidence="1">Cell membrane</location>
        <topology evidence="1">Multi-pass membrane protein</topology>
    </subcellularLocation>
</comment>
<evidence type="ECO:0000256" key="3">
    <source>
        <dbReference type="ARBA" id="ARBA00012668"/>
    </source>
</evidence>
<evidence type="ECO:0000256" key="11">
    <source>
        <dbReference type="ARBA" id="ARBA00023136"/>
    </source>
</evidence>
<feature type="chain" id="PRO_5026320333" description="ferric-chelate reductase (NADPH)" evidence="14">
    <location>
        <begin position="17"/>
        <end position="623"/>
    </location>
</feature>
<evidence type="ECO:0000256" key="4">
    <source>
        <dbReference type="ARBA" id="ARBA00022448"/>
    </source>
</evidence>
<dbReference type="SFLD" id="SFLDG01168">
    <property type="entry name" value="Ferric_reductase_subgroup_(FRE"/>
    <property type="match status" value="1"/>
</dbReference>
<comment type="similarity">
    <text evidence="2">Belongs to the ferric reductase (FRE) family.</text>
</comment>
<dbReference type="InterPro" id="IPR013121">
    <property type="entry name" value="Fe_red_NAD-bd_6"/>
</dbReference>
<dbReference type="InterPro" id="IPR017938">
    <property type="entry name" value="Riboflavin_synthase-like_b-brl"/>
</dbReference>
<evidence type="ECO:0000313" key="16">
    <source>
        <dbReference type="EMBL" id="KAF2403670.1"/>
    </source>
</evidence>
<evidence type="ECO:0000256" key="12">
    <source>
        <dbReference type="ARBA" id="ARBA00048483"/>
    </source>
</evidence>
<reference evidence="16" key="1">
    <citation type="journal article" date="2020" name="Stud. Mycol.">
        <title>101 Dothideomycetes genomes: a test case for predicting lifestyles and emergence of pathogens.</title>
        <authorList>
            <person name="Haridas S."/>
            <person name="Albert R."/>
            <person name="Binder M."/>
            <person name="Bloem J."/>
            <person name="Labutti K."/>
            <person name="Salamov A."/>
            <person name="Andreopoulos B."/>
            <person name="Baker S."/>
            <person name="Barry K."/>
            <person name="Bills G."/>
            <person name="Bluhm B."/>
            <person name="Cannon C."/>
            <person name="Castanera R."/>
            <person name="Culley D."/>
            <person name="Daum C."/>
            <person name="Ezra D."/>
            <person name="Gonzalez J."/>
            <person name="Henrissat B."/>
            <person name="Kuo A."/>
            <person name="Liang C."/>
            <person name="Lipzen A."/>
            <person name="Lutzoni F."/>
            <person name="Magnuson J."/>
            <person name="Mondo S."/>
            <person name="Nolan M."/>
            <person name="Ohm R."/>
            <person name="Pangilinan J."/>
            <person name="Park H.-J."/>
            <person name="Ramirez L."/>
            <person name="Alfaro M."/>
            <person name="Sun H."/>
            <person name="Tritt A."/>
            <person name="Yoshinaga Y."/>
            <person name="Zwiers L.-H."/>
            <person name="Turgeon B."/>
            <person name="Goodwin S."/>
            <person name="Spatafora J."/>
            <person name="Crous P."/>
            <person name="Grigoriev I."/>
        </authorList>
    </citation>
    <scope>NUCLEOTIDE SEQUENCE</scope>
    <source>
        <strain evidence="16">CBS 262.69</strain>
    </source>
</reference>
<dbReference type="SFLD" id="SFLDS00052">
    <property type="entry name" value="Ferric_Reductase_Domain"/>
    <property type="match status" value="1"/>
</dbReference>
<keyword evidence="8 13" id="KW-1133">Transmembrane helix</keyword>
<dbReference type="InterPro" id="IPR017927">
    <property type="entry name" value="FAD-bd_FR_type"/>
</dbReference>
<dbReference type="InterPro" id="IPR013112">
    <property type="entry name" value="FAD-bd_8"/>
</dbReference>
<keyword evidence="9" id="KW-0560">Oxidoreductase</keyword>
<comment type="catalytic activity">
    <reaction evidence="12">
        <text>2 a Fe(II)-siderophore + NADP(+) + H(+) = 2 a Fe(III)-siderophore + NADPH</text>
        <dbReference type="Rhea" id="RHEA:28795"/>
        <dbReference type="Rhea" id="RHEA-COMP:11342"/>
        <dbReference type="Rhea" id="RHEA-COMP:11344"/>
        <dbReference type="ChEBI" id="CHEBI:15378"/>
        <dbReference type="ChEBI" id="CHEBI:29033"/>
        <dbReference type="ChEBI" id="CHEBI:29034"/>
        <dbReference type="ChEBI" id="CHEBI:57783"/>
        <dbReference type="ChEBI" id="CHEBI:58349"/>
        <dbReference type="EC" id="1.16.1.9"/>
    </reaction>
</comment>
<dbReference type="PANTHER" id="PTHR32361:SF24">
    <property type="entry name" value="REDUCTASE, PUTATIVE (AFU_ORTHOLOGUE AFUA_3G10820)-RELATED"/>
    <property type="match status" value="1"/>
</dbReference>
<dbReference type="InterPro" id="IPR013130">
    <property type="entry name" value="Fe3_Rdtase_TM_dom"/>
</dbReference>
<feature type="transmembrane region" description="Helical" evidence="13">
    <location>
        <begin position="60"/>
        <end position="82"/>
    </location>
</feature>
<dbReference type="EC" id="1.16.1.9" evidence="3"/>
<keyword evidence="5" id="KW-1003">Cell membrane</keyword>
<evidence type="ECO:0000256" key="1">
    <source>
        <dbReference type="ARBA" id="ARBA00004651"/>
    </source>
</evidence>
<dbReference type="InterPro" id="IPR039261">
    <property type="entry name" value="FNR_nucleotide-bd"/>
</dbReference>
<proteinExistence type="inferred from homology"/>
<feature type="signal peptide" evidence="14">
    <location>
        <begin position="1"/>
        <end position="16"/>
    </location>
</feature>
<dbReference type="Pfam" id="PF08030">
    <property type="entry name" value="NAD_binding_6"/>
    <property type="match status" value="1"/>
</dbReference>
<dbReference type="GO" id="GO:0006826">
    <property type="term" value="P:iron ion transport"/>
    <property type="evidence" value="ECO:0007669"/>
    <property type="project" value="UniProtKB-ARBA"/>
</dbReference>
<evidence type="ECO:0000256" key="8">
    <source>
        <dbReference type="ARBA" id="ARBA00022989"/>
    </source>
</evidence>
<dbReference type="GO" id="GO:0052851">
    <property type="term" value="F:ferric-chelate reductase (NADPH) activity"/>
    <property type="evidence" value="ECO:0007669"/>
    <property type="project" value="UniProtKB-EC"/>
</dbReference>
<dbReference type="PROSITE" id="PS51384">
    <property type="entry name" value="FAD_FR"/>
    <property type="match status" value="1"/>
</dbReference>
<evidence type="ECO:0000313" key="17">
    <source>
        <dbReference type="Proteomes" id="UP000799640"/>
    </source>
</evidence>
<dbReference type="GO" id="GO:0015677">
    <property type="term" value="P:copper ion import"/>
    <property type="evidence" value="ECO:0007669"/>
    <property type="project" value="TreeGrafter"/>
</dbReference>
<dbReference type="Gene3D" id="3.40.50.80">
    <property type="entry name" value="Nucleotide-binding domain of ferredoxin-NADP reductase (FNR) module"/>
    <property type="match status" value="1"/>
</dbReference>
<evidence type="ECO:0000256" key="10">
    <source>
        <dbReference type="ARBA" id="ARBA00023065"/>
    </source>
</evidence>
<keyword evidence="6 13" id="KW-0812">Transmembrane</keyword>
<evidence type="ECO:0000256" key="6">
    <source>
        <dbReference type="ARBA" id="ARBA00022692"/>
    </source>
</evidence>
<feature type="transmembrane region" description="Helical" evidence="13">
    <location>
        <begin position="183"/>
        <end position="201"/>
    </location>
</feature>
<dbReference type="Pfam" id="PF01794">
    <property type="entry name" value="Ferric_reduct"/>
    <property type="match status" value="1"/>
</dbReference>
<evidence type="ECO:0000256" key="7">
    <source>
        <dbReference type="ARBA" id="ARBA00022982"/>
    </source>
</evidence>
<feature type="transmembrane region" description="Helical" evidence="13">
    <location>
        <begin position="289"/>
        <end position="309"/>
    </location>
</feature>
<accession>A0A6G1I5W0</accession>
<dbReference type="InterPro" id="IPR051410">
    <property type="entry name" value="Ferric/Cupric_Reductase"/>
</dbReference>
<dbReference type="SUPFAM" id="SSF63380">
    <property type="entry name" value="Riboflavin synthase domain-like"/>
    <property type="match status" value="1"/>
</dbReference>
<dbReference type="Proteomes" id="UP000799640">
    <property type="component" value="Unassembled WGS sequence"/>
</dbReference>
<dbReference type="GO" id="GO:0006879">
    <property type="term" value="P:intracellular iron ion homeostasis"/>
    <property type="evidence" value="ECO:0007669"/>
    <property type="project" value="TreeGrafter"/>
</dbReference>
<keyword evidence="4" id="KW-0813">Transport</keyword>
<keyword evidence="10" id="KW-0406">Ion transport</keyword>
<dbReference type="EMBL" id="ML996689">
    <property type="protein sequence ID" value="KAF2403670.1"/>
    <property type="molecule type" value="Genomic_DNA"/>
</dbReference>
<feature type="domain" description="FAD-binding FR-type" evidence="15">
    <location>
        <begin position="324"/>
        <end position="470"/>
    </location>
</feature>
<keyword evidence="7" id="KW-0249">Electron transport</keyword>
<dbReference type="OrthoDB" id="4494341at2759"/>
<feature type="transmembrane region" description="Helical" evidence="13">
    <location>
        <begin position="260"/>
        <end position="277"/>
    </location>
</feature>
<sequence>MRVATLALLAAQGVYAAAPAASPAAAGGAHSAAPAAAGASSKGASSHASGPDPDDVTNWYIIKCLLWAWLAVAGSTIAYTMYMHSVRYIRTVACLNDHNQKFFARPVGWQGALKKHIFDAPLFRTRHHREFRLSSAINNVGTLPSRLETIWILSYVAVSVALTVMNIKWGLGTVKVCEQVIKRTGFMAIMNMIPLFLIAGRNNPLIGLTGISFDTYNLIHRWLGRIVAVEAIVHGAAWMIEKVYKGGWAAVAKSEKTSSFILSGTIAACAFTAILFQSPSAIRHAFYEVFLHFHQALAALAIGGLWVHLEKFQHQREIIMGVLAIWCAERVIRLVRLIYRNVSGSPTKAEVELLPGDAVRLTLHMPRPWRFAPGQHAYLYIPSIGWWSSHPFTVAWSEDSVSDVEIEKGLSVSTVSRLDVLAPRKATISFIIRRRTGFTEKLYSRAVREPGGRFVTSAFAEGPYGDGHLMHSYGTCILFAAGVGITHQVPHVRDLVIGYNNGTVAARRVTLIWIIQAPEHLEWIRPWMTEILALPRRRELLKILLFVTRPRSTKEIHSPSSSVQMFPGKPNVQSVIDQEVEGSTGAVGVTVCGVGGLADEVRKGCRAWMGKVNIEFVEESFSW</sequence>
<gene>
    <name evidence="16" type="ORF">EJ06DRAFT_287357</name>
</gene>
<evidence type="ECO:0000256" key="14">
    <source>
        <dbReference type="SAM" id="SignalP"/>
    </source>
</evidence>
<dbReference type="CDD" id="cd06186">
    <property type="entry name" value="NOX_Duox_like_FAD_NADP"/>
    <property type="match status" value="1"/>
</dbReference>
<evidence type="ECO:0000259" key="15">
    <source>
        <dbReference type="PROSITE" id="PS51384"/>
    </source>
</evidence>
<keyword evidence="14" id="KW-0732">Signal</keyword>
<evidence type="ECO:0000256" key="5">
    <source>
        <dbReference type="ARBA" id="ARBA00022475"/>
    </source>
</evidence>
<organism evidence="16 17">
    <name type="scientific">Trichodelitschia bisporula</name>
    <dbReference type="NCBI Taxonomy" id="703511"/>
    <lineage>
        <taxon>Eukaryota</taxon>
        <taxon>Fungi</taxon>
        <taxon>Dikarya</taxon>
        <taxon>Ascomycota</taxon>
        <taxon>Pezizomycotina</taxon>
        <taxon>Dothideomycetes</taxon>
        <taxon>Dothideomycetes incertae sedis</taxon>
        <taxon>Phaeotrichales</taxon>
        <taxon>Phaeotrichaceae</taxon>
        <taxon>Trichodelitschia</taxon>
    </lineage>
</organism>
<evidence type="ECO:0000256" key="9">
    <source>
        <dbReference type="ARBA" id="ARBA00023002"/>
    </source>
</evidence>
<evidence type="ECO:0000256" key="2">
    <source>
        <dbReference type="ARBA" id="ARBA00006278"/>
    </source>
</evidence>
<dbReference type="PANTHER" id="PTHR32361">
    <property type="entry name" value="FERRIC/CUPRIC REDUCTASE TRANSMEMBRANE COMPONENT"/>
    <property type="match status" value="1"/>
</dbReference>
<dbReference type="Pfam" id="PF08022">
    <property type="entry name" value="FAD_binding_8"/>
    <property type="match status" value="1"/>
</dbReference>
<dbReference type="GO" id="GO:0005886">
    <property type="term" value="C:plasma membrane"/>
    <property type="evidence" value="ECO:0007669"/>
    <property type="project" value="UniProtKB-SubCell"/>
</dbReference>